<evidence type="ECO:0000313" key="11">
    <source>
        <dbReference type="Proteomes" id="UP000694888"/>
    </source>
</evidence>
<keyword evidence="8" id="KW-0449">Lipoprotein</keyword>
<keyword evidence="5" id="KW-0272">Extracellular matrix</keyword>
<dbReference type="CDD" id="cd19344">
    <property type="entry name" value="Wnt_Wnt16"/>
    <property type="match status" value="1"/>
</dbReference>
<dbReference type="RefSeq" id="XP_012934624.1">
    <property type="nucleotide sequence ID" value="XM_013079170.2"/>
</dbReference>
<keyword evidence="11" id="KW-1185">Reference proteome</keyword>
<keyword evidence="10" id="KW-0812">Transmembrane</keyword>
<name>A0ABM0ZUB3_APLCA</name>
<evidence type="ECO:0000256" key="1">
    <source>
        <dbReference type="ARBA" id="ARBA00004498"/>
    </source>
</evidence>
<keyword evidence="6 9" id="KW-0879">Wnt signaling pathway</keyword>
<keyword evidence="3 9" id="KW-0217">Developmental protein</keyword>
<dbReference type="Pfam" id="PF00110">
    <property type="entry name" value="wnt"/>
    <property type="match status" value="1"/>
</dbReference>
<keyword evidence="10" id="KW-0472">Membrane</keyword>
<gene>
    <name evidence="12" type="primary">LOC101858920</name>
</gene>
<organism evidence="11 12">
    <name type="scientific">Aplysia californica</name>
    <name type="common">California sea hare</name>
    <dbReference type="NCBI Taxonomy" id="6500"/>
    <lineage>
        <taxon>Eukaryota</taxon>
        <taxon>Metazoa</taxon>
        <taxon>Spiralia</taxon>
        <taxon>Lophotrochozoa</taxon>
        <taxon>Mollusca</taxon>
        <taxon>Gastropoda</taxon>
        <taxon>Heterobranchia</taxon>
        <taxon>Euthyneura</taxon>
        <taxon>Tectipleura</taxon>
        <taxon>Aplysiida</taxon>
        <taxon>Aplysioidea</taxon>
        <taxon>Aplysiidae</taxon>
        <taxon>Aplysia</taxon>
    </lineage>
</organism>
<dbReference type="SMART" id="SM00097">
    <property type="entry name" value="WNT1"/>
    <property type="match status" value="1"/>
</dbReference>
<dbReference type="InterPro" id="IPR005817">
    <property type="entry name" value="Wnt"/>
</dbReference>
<evidence type="ECO:0000256" key="8">
    <source>
        <dbReference type="ARBA" id="ARBA00023288"/>
    </source>
</evidence>
<evidence type="ECO:0000256" key="5">
    <source>
        <dbReference type="ARBA" id="ARBA00022530"/>
    </source>
</evidence>
<evidence type="ECO:0000256" key="6">
    <source>
        <dbReference type="ARBA" id="ARBA00022687"/>
    </source>
</evidence>
<evidence type="ECO:0000256" key="10">
    <source>
        <dbReference type="SAM" id="Phobius"/>
    </source>
</evidence>
<comment type="subcellular location">
    <subcellularLocation>
        <location evidence="1 9">Secreted</location>
        <location evidence="1 9">Extracellular space</location>
        <location evidence="1 9">Extracellular matrix</location>
    </subcellularLocation>
</comment>
<evidence type="ECO:0000256" key="9">
    <source>
        <dbReference type="RuleBase" id="RU003500"/>
    </source>
</evidence>
<dbReference type="PRINTS" id="PR01349">
    <property type="entry name" value="WNTPROTEIN"/>
</dbReference>
<evidence type="ECO:0000313" key="12">
    <source>
        <dbReference type="RefSeq" id="XP_012934624.1"/>
    </source>
</evidence>
<proteinExistence type="inferred from homology"/>
<keyword evidence="4" id="KW-0964">Secreted</keyword>
<keyword evidence="10" id="KW-1133">Transmembrane helix</keyword>
<reference evidence="12" key="1">
    <citation type="submission" date="2025-08" db="UniProtKB">
        <authorList>
            <consortium name="RefSeq"/>
        </authorList>
    </citation>
    <scope>IDENTIFICATION</scope>
</reference>
<dbReference type="InterPro" id="IPR043158">
    <property type="entry name" value="Wnt_C"/>
</dbReference>
<evidence type="ECO:0000256" key="3">
    <source>
        <dbReference type="ARBA" id="ARBA00022473"/>
    </source>
</evidence>
<evidence type="ECO:0000256" key="7">
    <source>
        <dbReference type="ARBA" id="ARBA00023157"/>
    </source>
</evidence>
<keyword evidence="7" id="KW-1015">Disulfide bond</keyword>
<dbReference type="PANTHER" id="PTHR12027:SF70">
    <property type="entry name" value="PROTEIN WNT-16"/>
    <property type="match status" value="1"/>
</dbReference>
<evidence type="ECO:0000256" key="2">
    <source>
        <dbReference type="ARBA" id="ARBA00005683"/>
    </source>
</evidence>
<comment type="similarity">
    <text evidence="2 9">Belongs to the Wnt family.</text>
</comment>
<comment type="function">
    <text evidence="9">Ligand for members of the frizzled family of seven transmembrane receptors.</text>
</comment>
<dbReference type="InterPro" id="IPR018161">
    <property type="entry name" value="Wnt_CS"/>
</dbReference>
<evidence type="ECO:0000256" key="4">
    <source>
        <dbReference type="ARBA" id="ARBA00022525"/>
    </source>
</evidence>
<protein>
    <recommendedName>
        <fullName evidence="9">Protein Wnt</fullName>
    </recommendedName>
</protein>
<accession>A0ABM0ZUB3</accession>
<dbReference type="GeneID" id="101858920"/>
<dbReference type="Proteomes" id="UP000694888">
    <property type="component" value="Unplaced"/>
</dbReference>
<dbReference type="Gene3D" id="3.30.2460.20">
    <property type="match status" value="1"/>
</dbReference>
<feature type="transmembrane region" description="Helical" evidence="10">
    <location>
        <begin position="12"/>
        <end position="37"/>
    </location>
</feature>
<sequence length="360" mass="40750">MARKRGRMTRTGWFVLVLSIHWILLLQCCCVASWMYLGVASLAGSVHDDTCSEVPGLVREQLEVCKDNPESLLCISEGARRGILECQSQFRFERWNCSTEKNYTVFGPLLRKGTKETAFVYAVLSAGVVHSVTQACSVGNLTDCSCDMSRYGEADVEGWKWGGCSDNVNYGLWFSETFVDAPESATQTGRNIRSLMNLHNNAVGRKTVEKLMSRQCRCHGVSGSCAVKTCWRGLPAFKDIGQYLKNCYERSVRLAGRSKRRLRRKEKARRREPITNEELVHLSRSPNYCRNNPKRGILGTTGRRCNRTANGAESCDLLCCGRGYNTQVVRHVERCRCKFHWCCYVECKTCETLVDIHTCK</sequence>
<dbReference type="PROSITE" id="PS00246">
    <property type="entry name" value="WNT1"/>
    <property type="match status" value="1"/>
</dbReference>
<dbReference type="PANTHER" id="PTHR12027">
    <property type="entry name" value="WNT RELATED"/>
    <property type="match status" value="1"/>
</dbReference>